<dbReference type="AlphaFoldDB" id="A0A7J7N7Z9"/>
<organism evidence="2 3">
    <name type="scientific">Kingdonia uniflora</name>
    <dbReference type="NCBI Taxonomy" id="39325"/>
    <lineage>
        <taxon>Eukaryota</taxon>
        <taxon>Viridiplantae</taxon>
        <taxon>Streptophyta</taxon>
        <taxon>Embryophyta</taxon>
        <taxon>Tracheophyta</taxon>
        <taxon>Spermatophyta</taxon>
        <taxon>Magnoliopsida</taxon>
        <taxon>Ranunculales</taxon>
        <taxon>Circaeasteraceae</taxon>
        <taxon>Kingdonia</taxon>
    </lineage>
</organism>
<sequence>MSLILQSTIITRTQPKKRIVRSKPRLVSVSCDLQHNKEGSNHCRRNVLVGLGSLCGVALSYPMVGKADYGPPPLQPISEFGLIPRPLNNVIRALVDRPKKEREVEVLVVGGVEVPNDEPLRFDVYVAEPEGNLADPDYGEFVGSEVDIAHPRRRGDTGMLKLGITELVEDIGAEDADKLVVTLVPRTGQVIIGGVWIESM</sequence>
<protein>
    <recommendedName>
        <fullName evidence="1">Polyphenol oxidase C-terminal domain-containing protein</fullName>
    </recommendedName>
</protein>
<evidence type="ECO:0000313" key="2">
    <source>
        <dbReference type="EMBL" id="KAF6163154.1"/>
    </source>
</evidence>
<evidence type="ECO:0000259" key="1">
    <source>
        <dbReference type="Pfam" id="PF12143"/>
    </source>
</evidence>
<keyword evidence="3" id="KW-1185">Reference proteome</keyword>
<proteinExistence type="predicted"/>
<dbReference type="OrthoDB" id="1915073at2759"/>
<dbReference type="Proteomes" id="UP000541444">
    <property type="component" value="Unassembled WGS sequence"/>
</dbReference>
<feature type="domain" description="Polyphenol oxidase C-terminal" evidence="1">
    <location>
        <begin position="84"/>
        <end position="198"/>
    </location>
</feature>
<accession>A0A7J7N7Z9</accession>
<reference evidence="2 3" key="1">
    <citation type="journal article" date="2020" name="IScience">
        <title>Genome Sequencing of the Endangered Kingdonia uniflora (Circaeasteraceae, Ranunculales) Reveals Potential Mechanisms of Evolutionary Specialization.</title>
        <authorList>
            <person name="Sun Y."/>
            <person name="Deng T."/>
            <person name="Zhang A."/>
            <person name="Moore M.J."/>
            <person name="Landis J.B."/>
            <person name="Lin N."/>
            <person name="Zhang H."/>
            <person name="Zhang X."/>
            <person name="Huang J."/>
            <person name="Zhang X."/>
            <person name="Sun H."/>
            <person name="Wang H."/>
        </authorList>
    </citation>
    <scope>NUCLEOTIDE SEQUENCE [LARGE SCALE GENOMIC DNA]</scope>
    <source>
        <strain evidence="2">TB1705</strain>
        <tissue evidence="2">Leaf</tissue>
    </source>
</reference>
<dbReference type="GO" id="GO:0004097">
    <property type="term" value="F:catechol oxidase activity"/>
    <property type="evidence" value="ECO:0007669"/>
    <property type="project" value="InterPro"/>
</dbReference>
<evidence type="ECO:0000313" key="3">
    <source>
        <dbReference type="Proteomes" id="UP000541444"/>
    </source>
</evidence>
<dbReference type="PANTHER" id="PTHR36608:SF1">
    <property type="entry name" value="POLYPHENOL OXIDASE C, CHLOROPLASTIC-LIKE"/>
    <property type="match status" value="1"/>
</dbReference>
<gene>
    <name evidence="2" type="ORF">GIB67_025018</name>
</gene>
<name>A0A7J7N7Z9_9MAGN</name>
<dbReference type="Pfam" id="PF12143">
    <property type="entry name" value="PPO1_KFDV"/>
    <property type="match status" value="1"/>
</dbReference>
<dbReference type="InterPro" id="IPR022740">
    <property type="entry name" value="Polyphenol_oxidase_C"/>
</dbReference>
<comment type="caution">
    <text evidence="2">The sequence shown here is derived from an EMBL/GenBank/DDBJ whole genome shotgun (WGS) entry which is preliminary data.</text>
</comment>
<dbReference type="PANTHER" id="PTHR36608">
    <property type="entry name" value="POLYPHENOL OXIDASE C, CHLOROPLASTIC-LIKE"/>
    <property type="match status" value="1"/>
</dbReference>
<dbReference type="EMBL" id="JACGCM010000999">
    <property type="protein sequence ID" value="KAF6163154.1"/>
    <property type="molecule type" value="Genomic_DNA"/>
</dbReference>